<evidence type="ECO:0000313" key="2">
    <source>
        <dbReference type="EMBL" id="HIY97614.1"/>
    </source>
</evidence>
<gene>
    <name evidence="2" type="ORF">H9729_07985</name>
</gene>
<dbReference type="CDD" id="cd02908">
    <property type="entry name" value="Macro_OAADPr_deacetylase"/>
    <property type="match status" value="1"/>
</dbReference>
<dbReference type="EMBL" id="DXCQ01000074">
    <property type="protein sequence ID" value="HIY97614.1"/>
    <property type="molecule type" value="Genomic_DNA"/>
</dbReference>
<dbReference type="Pfam" id="PF01661">
    <property type="entry name" value="Macro"/>
    <property type="match status" value="1"/>
</dbReference>
<evidence type="ECO:0000259" key="1">
    <source>
        <dbReference type="PROSITE" id="PS51154"/>
    </source>
</evidence>
<name>A0A9D2A128_9FIRM</name>
<organism evidence="2 3">
    <name type="scientific">Candidatus Borkfalkia excrementigallinarum</name>
    <dbReference type="NCBI Taxonomy" id="2838506"/>
    <lineage>
        <taxon>Bacteria</taxon>
        <taxon>Bacillati</taxon>
        <taxon>Bacillota</taxon>
        <taxon>Clostridia</taxon>
        <taxon>Christensenellales</taxon>
        <taxon>Christensenellaceae</taxon>
        <taxon>Candidatus Borkfalkia</taxon>
    </lineage>
</organism>
<reference evidence="2" key="1">
    <citation type="journal article" date="2021" name="PeerJ">
        <title>Extensive microbial diversity within the chicken gut microbiome revealed by metagenomics and culture.</title>
        <authorList>
            <person name="Gilroy R."/>
            <person name="Ravi A."/>
            <person name="Getino M."/>
            <person name="Pursley I."/>
            <person name="Horton D.L."/>
            <person name="Alikhan N.F."/>
            <person name="Baker D."/>
            <person name="Gharbi K."/>
            <person name="Hall N."/>
            <person name="Watson M."/>
            <person name="Adriaenssens E.M."/>
            <person name="Foster-Nyarko E."/>
            <person name="Jarju S."/>
            <person name="Secka A."/>
            <person name="Antonio M."/>
            <person name="Oren A."/>
            <person name="Chaudhuri R.R."/>
            <person name="La Ragione R."/>
            <person name="Hildebrand F."/>
            <person name="Pallen M.J."/>
        </authorList>
    </citation>
    <scope>NUCLEOTIDE SEQUENCE</scope>
    <source>
        <strain evidence="2">1345</strain>
    </source>
</reference>
<dbReference type="SUPFAM" id="SSF52949">
    <property type="entry name" value="Macro domain-like"/>
    <property type="match status" value="1"/>
</dbReference>
<dbReference type="AlphaFoldDB" id="A0A9D2A128"/>
<dbReference type="InterPro" id="IPR043472">
    <property type="entry name" value="Macro_dom-like"/>
</dbReference>
<proteinExistence type="predicted"/>
<dbReference type="PANTHER" id="PTHR11106">
    <property type="entry name" value="GANGLIOSIDE INDUCED DIFFERENTIATION ASSOCIATED PROTEIN 2-RELATED"/>
    <property type="match status" value="1"/>
</dbReference>
<keyword evidence="2" id="KW-0378">Hydrolase</keyword>
<dbReference type="Proteomes" id="UP000886750">
    <property type="component" value="Unassembled WGS sequence"/>
</dbReference>
<evidence type="ECO:0000313" key="3">
    <source>
        <dbReference type="Proteomes" id="UP000886750"/>
    </source>
</evidence>
<comment type="caution">
    <text evidence="2">The sequence shown here is derived from an EMBL/GenBank/DDBJ whole genome shotgun (WGS) entry which is preliminary data.</text>
</comment>
<feature type="domain" description="Macro" evidence="1">
    <location>
        <begin position="92"/>
        <end position="282"/>
    </location>
</feature>
<accession>A0A9D2A128</accession>
<dbReference type="Gene3D" id="3.40.220.10">
    <property type="entry name" value="Leucine Aminopeptidase, subunit E, domain 1"/>
    <property type="match status" value="1"/>
</dbReference>
<dbReference type="PROSITE" id="PS51154">
    <property type="entry name" value="MACRO"/>
    <property type="match status" value="1"/>
</dbReference>
<dbReference type="NCBIfam" id="NF003163">
    <property type="entry name" value="PRK04143.1"/>
    <property type="match status" value="1"/>
</dbReference>
<protein>
    <submittedName>
        <fullName evidence="2">Protein-ADP-ribose hydrolase</fullName>
    </submittedName>
</protein>
<sequence>MLSLDEYKDIIDLRYEPRPYTVLSEEEKSALCDEMLGVLLEERNEIAAFSYPYKVKRELIWGYLNQRLPNPVSPRFLEIQDKLFRSETAENGIVDASSFEYKNNIALWQGDITRLNIDAVVNAANNALLGCFIPHHKCIDNVIHSRAGVQVRLDCSKIMGAQGESEPAGCAKITLAYNLPSKYIIHTVGPMVGVRVTDEDRRVLRNCYVSCLNLARRMELKSIAFCCISTGIFGFPSDEAAAIAVGAVKSWLMETGYDIRVVFDVFLDKDKDIYTDVLQNTK</sequence>
<reference evidence="2" key="2">
    <citation type="submission" date="2021-04" db="EMBL/GenBank/DDBJ databases">
        <authorList>
            <person name="Gilroy R."/>
        </authorList>
    </citation>
    <scope>NUCLEOTIDE SEQUENCE</scope>
    <source>
        <strain evidence="2">1345</strain>
    </source>
</reference>
<dbReference type="PANTHER" id="PTHR11106:SF27">
    <property type="entry name" value="MACRO DOMAIN-CONTAINING PROTEIN"/>
    <property type="match status" value="1"/>
</dbReference>
<dbReference type="GO" id="GO:0016787">
    <property type="term" value="F:hydrolase activity"/>
    <property type="evidence" value="ECO:0007669"/>
    <property type="project" value="UniProtKB-KW"/>
</dbReference>
<dbReference type="InterPro" id="IPR002589">
    <property type="entry name" value="Macro_dom"/>
</dbReference>
<dbReference type="SMART" id="SM00506">
    <property type="entry name" value="A1pp"/>
    <property type="match status" value="1"/>
</dbReference>